<evidence type="ECO:0008006" key="4">
    <source>
        <dbReference type="Google" id="ProtNLM"/>
    </source>
</evidence>
<evidence type="ECO:0000313" key="3">
    <source>
        <dbReference type="Proteomes" id="UP000185221"/>
    </source>
</evidence>
<name>A0A1N6DRW2_9BACT</name>
<dbReference type="AlphaFoldDB" id="A0A1N6DRW2"/>
<organism evidence="2 3">
    <name type="scientific">Algoriphagus halophilus</name>
    <dbReference type="NCBI Taxonomy" id="226505"/>
    <lineage>
        <taxon>Bacteria</taxon>
        <taxon>Pseudomonadati</taxon>
        <taxon>Bacteroidota</taxon>
        <taxon>Cytophagia</taxon>
        <taxon>Cytophagales</taxon>
        <taxon>Cyclobacteriaceae</taxon>
        <taxon>Algoriphagus</taxon>
    </lineage>
</organism>
<dbReference type="OrthoDB" id="1112654at2"/>
<dbReference type="Proteomes" id="UP000185221">
    <property type="component" value="Unassembled WGS sequence"/>
</dbReference>
<sequence length="372" mass="41850">MKSSMISRQTFLLFYVCFLFTVSNSYAQTRISTTTRSSSKFVTENNKQKLNIEFNGDISIGSDEKSISSISRGGYLKIQKTTFGNSRSLFISSSGSGLDYEYREGGSQKPFEPNGKAWLAEILPELLNSTTIGSVDRVNRLYAKGGAKSVLNLTDQMESDYIKAHYFQLLLDKNLSASETSAVIDKTISQIDSDHYQTEVFKQIDPSYFGDINQLTRAVESIDSDHFKAELLKPIFSKNSIQGQGQKTVEIINMVDSDHFKSEIAKTIDFSKLNDQELQFMVNEVVPNIDSDHFKSEVLKYIIQTGNMNDDRAILVVLGSDEIDSDHFKAEVLKYICQKQGTEKVKTQIRKTAVDTIDSDHFLGEVLRCASR</sequence>
<evidence type="ECO:0000313" key="2">
    <source>
        <dbReference type="EMBL" id="SIN73516.1"/>
    </source>
</evidence>
<feature type="signal peptide" evidence="1">
    <location>
        <begin position="1"/>
        <end position="27"/>
    </location>
</feature>
<dbReference type="RefSeq" id="WP_143185864.1">
    <property type="nucleotide sequence ID" value="NZ_FSRC01000001.1"/>
</dbReference>
<proteinExistence type="predicted"/>
<protein>
    <recommendedName>
        <fullName evidence="4">DUF4476 domain-containing protein</fullName>
    </recommendedName>
</protein>
<reference evidence="3" key="1">
    <citation type="submission" date="2016-11" db="EMBL/GenBank/DDBJ databases">
        <authorList>
            <person name="Varghese N."/>
            <person name="Submissions S."/>
        </authorList>
    </citation>
    <scope>NUCLEOTIDE SEQUENCE [LARGE SCALE GENOMIC DNA]</scope>
    <source>
        <strain evidence="3">DSM 15292</strain>
    </source>
</reference>
<accession>A0A1N6DRW2</accession>
<dbReference type="STRING" id="226505.SAMN05444394_1316"/>
<evidence type="ECO:0000256" key="1">
    <source>
        <dbReference type="SAM" id="SignalP"/>
    </source>
</evidence>
<gene>
    <name evidence="2" type="ORF">SAMN05444394_1316</name>
</gene>
<dbReference type="EMBL" id="FSRC01000001">
    <property type="protein sequence ID" value="SIN73516.1"/>
    <property type="molecule type" value="Genomic_DNA"/>
</dbReference>
<keyword evidence="1" id="KW-0732">Signal</keyword>
<keyword evidence="3" id="KW-1185">Reference proteome</keyword>
<feature type="chain" id="PRO_5012568406" description="DUF4476 domain-containing protein" evidence="1">
    <location>
        <begin position="28"/>
        <end position="372"/>
    </location>
</feature>